<feature type="non-terminal residue" evidence="2">
    <location>
        <position position="1"/>
    </location>
</feature>
<dbReference type="InParanoid" id="A0A409WVP4"/>
<sequence length="472" mass="52031">SFPKHLQEHLEARIPQHLDVKVQSSLYPTYKSVKPISHATRNFLEWLSTQPPGPVILMGHSMGGLLAAEAATDPSNNPDRYPGGKSKRIVGVVAFDTPFLGMHPHVVVSGIASLLPKGDESEKGKESERAMNQHPQVNIVDNGVTDDWETFKRQTNTHVNDAPYACNPRLLFAHSTRSSRESAGSSSSSHLGISPLPSRSPSPSPSGSSSFVDRALTFVGAKNDDPLVRWLRKHADEPFTAGKRWVIEHFQFGICMFDPSGLKNRYTRLVDWGAGGGVWVNYWTTTVPHAKKSHLFTKDAASHRESSHDTLDNNDALVANGILTPTAIPSYHDTLSKDLDYPLYTGPNSASEIPSPPPYTEPTKAQAKAAEKEEKKLRKQEENAKAKATKQEKNNKLRTVRHFVVTPTGLGQVLGGLEKWENVPIAGVEDEVNAHTGLFIPSQNLDYEALVERVANKVMGWCERLPNIRDGR</sequence>
<feature type="compositionally biased region" description="Low complexity" evidence="1">
    <location>
        <begin position="181"/>
        <end position="197"/>
    </location>
</feature>
<dbReference type="SUPFAM" id="SSF53474">
    <property type="entry name" value="alpha/beta-Hydrolases"/>
    <property type="match status" value="2"/>
</dbReference>
<dbReference type="AlphaFoldDB" id="A0A409WVP4"/>
<protein>
    <submittedName>
        <fullName evidence="2">Uncharacterized protein</fullName>
    </submittedName>
</protein>
<dbReference type="InterPro" id="IPR029058">
    <property type="entry name" value="AB_hydrolase_fold"/>
</dbReference>
<evidence type="ECO:0000313" key="2">
    <source>
        <dbReference type="EMBL" id="PPQ82590.1"/>
    </source>
</evidence>
<dbReference type="Gene3D" id="3.40.50.1820">
    <property type="entry name" value="alpha/beta hydrolase"/>
    <property type="match status" value="1"/>
</dbReference>
<feature type="region of interest" description="Disordered" evidence="1">
    <location>
        <begin position="346"/>
        <end position="394"/>
    </location>
</feature>
<dbReference type="STRING" id="93625.A0A409WVP4"/>
<dbReference type="EMBL" id="NHYD01003120">
    <property type="protein sequence ID" value="PPQ82590.1"/>
    <property type="molecule type" value="Genomic_DNA"/>
</dbReference>
<dbReference type="OrthoDB" id="3248508at2759"/>
<feature type="compositionally biased region" description="Basic and acidic residues" evidence="1">
    <location>
        <begin position="369"/>
        <end position="394"/>
    </location>
</feature>
<feature type="region of interest" description="Disordered" evidence="1">
    <location>
        <begin position="117"/>
        <end position="138"/>
    </location>
</feature>
<organism evidence="2 3">
    <name type="scientific">Psilocybe cyanescens</name>
    <dbReference type="NCBI Taxonomy" id="93625"/>
    <lineage>
        <taxon>Eukaryota</taxon>
        <taxon>Fungi</taxon>
        <taxon>Dikarya</taxon>
        <taxon>Basidiomycota</taxon>
        <taxon>Agaricomycotina</taxon>
        <taxon>Agaricomycetes</taxon>
        <taxon>Agaricomycetidae</taxon>
        <taxon>Agaricales</taxon>
        <taxon>Agaricineae</taxon>
        <taxon>Strophariaceae</taxon>
        <taxon>Psilocybe</taxon>
    </lineage>
</organism>
<reference evidence="2 3" key="1">
    <citation type="journal article" date="2018" name="Evol. Lett.">
        <title>Horizontal gene cluster transfer increased hallucinogenic mushroom diversity.</title>
        <authorList>
            <person name="Reynolds H.T."/>
            <person name="Vijayakumar V."/>
            <person name="Gluck-Thaler E."/>
            <person name="Korotkin H.B."/>
            <person name="Matheny P.B."/>
            <person name="Slot J.C."/>
        </authorList>
    </citation>
    <scope>NUCLEOTIDE SEQUENCE [LARGE SCALE GENOMIC DNA]</scope>
    <source>
        <strain evidence="2 3">2631</strain>
    </source>
</reference>
<keyword evidence="3" id="KW-1185">Reference proteome</keyword>
<evidence type="ECO:0000313" key="3">
    <source>
        <dbReference type="Proteomes" id="UP000283269"/>
    </source>
</evidence>
<dbReference type="PANTHER" id="PTHR47842">
    <property type="entry name" value="EXPRESSED PROTEIN"/>
    <property type="match status" value="1"/>
</dbReference>
<evidence type="ECO:0000256" key="1">
    <source>
        <dbReference type="SAM" id="MobiDB-lite"/>
    </source>
</evidence>
<dbReference type="PANTHER" id="PTHR47842:SF3">
    <property type="entry name" value="DUF676 DOMAIN-CONTAINING PROTEIN"/>
    <property type="match status" value="1"/>
</dbReference>
<feature type="region of interest" description="Disordered" evidence="1">
    <location>
        <begin position="176"/>
        <end position="209"/>
    </location>
</feature>
<name>A0A409WVP4_PSICY</name>
<gene>
    <name evidence="2" type="ORF">CVT25_007104</name>
</gene>
<dbReference type="Proteomes" id="UP000283269">
    <property type="component" value="Unassembled WGS sequence"/>
</dbReference>
<feature type="compositionally biased region" description="Basic and acidic residues" evidence="1">
    <location>
        <begin position="117"/>
        <end position="131"/>
    </location>
</feature>
<accession>A0A409WVP4</accession>
<comment type="caution">
    <text evidence="2">The sequence shown here is derived from an EMBL/GenBank/DDBJ whole genome shotgun (WGS) entry which is preliminary data.</text>
</comment>
<proteinExistence type="predicted"/>